<dbReference type="InterPro" id="IPR045851">
    <property type="entry name" value="AMP-bd_C_sf"/>
</dbReference>
<organism evidence="12">
    <name type="scientific">Phallusia mammillata</name>
    <dbReference type="NCBI Taxonomy" id="59560"/>
    <lineage>
        <taxon>Eukaryota</taxon>
        <taxon>Metazoa</taxon>
        <taxon>Chordata</taxon>
        <taxon>Tunicata</taxon>
        <taxon>Ascidiacea</taxon>
        <taxon>Phlebobranchia</taxon>
        <taxon>Ascidiidae</taxon>
        <taxon>Phallusia</taxon>
    </lineage>
</organism>
<dbReference type="PROSITE" id="PS00455">
    <property type="entry name" value="AMP_BINDING"/>
    <property type="match status" value="1"/>
</dbReference>
<accession>A0A6F9DT91</accession>
<protein>
    <recommendedName>
        <fullName evidence="5">long-chain-fatty-acid--CoA ligase</fullName>
        <ecNumber evidence="5">6.2.1.3</ecNumber>
    </recommendedName>
    <alternativeName>
        <fullName evidence="7">Long-chain-fatty-acid--CoA ligase</fullName>
    </alternativeName>
</protein>
<feature type="domain" description="AMP-binding enzyme C-terminal" evidence="11">
    <location>
        <begin position="497"/>
        <end position="570"/>
    </location>
</feature>
<dbReference type="AlphaFoldDB" id="A0A6F9DT91"/>
<evidence type="ECO:0000256" key="8">
    <source>
        <dbReference type="ARBA" id="ARBA00048666"/>
    </source>
</evidence>
<keyword evidence="9" id="KW-0812">Transmembrane</keyword>
<feature type="transmembrane region" description="Helical" evidence="9">
    <location>
        <begin position="6"/>
        <end position="22"/>
    </location>
</feature>
<dbReference type="EMBL" id="LR790334">
    <property type="protein sequence ID" value="CAB3266196.1"/>
    <property type="molecule type" value="mRNA"/>
</dbReference>
<sequence>MIFWSYVLGAPLLVAGSIWLLLKKFYPWILEDVAYITAFGALLGKFKKLKSSNTSFYNILQIQAKKIGDQKFVLFEDQVWTYKYMLDWTNKCGRALRSEGLKSGDRFGMFMLNEPAYGAIWVGSMALGVVPAFINTNLRAKSLLHCIDVAEMKLLIVGNDPTLLEAVNHIKEDLQERKVTVYVYGEQTDDYESFYNLVDKQTNDDIPSDWRGNWGFTDPICYIYTSGTTGLPKAVKVSSQKCFLITNALALLKPSSSDIVYTSLPLYHTSASILGFCGTLVCGCTMVIRKKFSASQFWPDCRKYNVTIIQYIGETMRYVCKQPTTADDRKHKVRAIVGNGLRPDVWRTFLDRYGENIHVMEFYTATEANVGFMNFHNKFGCLGTMSPLWKKLTNGVLVKYNSEADELVRDKNGRAIVADANEPGLLVGKIDKTVALCEYKGKKALSEKKILHDIFKDGDRYFNTGDLFMCDENYHVYFRDRVGDTYRWKGENVSTNEVSDIVVQGPGIKEANVYGVEIPGSEGRAGMAAVVLEAGELDCQGLYDYVCDNLPSYARPCFVRVKDCFELTGTLKQRKVLLREEGFNLEIVDDKIYFLDICKKRYVLLTPEMQDGIKDGTIRV</sequence>
<dbReference type="GO" id="GO:0004467">
    <property type="term" value="F:long-chain fatty acid-CoA ligase activity"/>
    <property type="evidence" value="ECO:0007669"/>
    <property type="project" value="UniProtKB-EC"/>
</dbReference>
<comment type="similarity">
    <text evidence="1">Belongs to the ATP-dependent AMP-binding enzyme family.</text>
</comment>
<evidence type="ECO:0000256" key="1">
    <source>
        <dbReference type="ARBA" id="ARBA00006432"/>
    </source>
</evidence>
<dbReference type="FunFam" id="3.30.300.30:FF:000002">
    <property type="entry name" value="Long-chain fatty acid transport protein 1"/>
    <property type="match status" value="1"/>
</dbReference>
<comment type="catalytic activity">
    <reaction evidence="8">
        <text>tetracosanoate + ATP + CoA = tetracosanoyl-CoA + AMP + diphosphate</text>
        <dbReference type="Rhea" id="RHEA:33639"/>
        <dbReference type="ChEBI" id="CHEBI:30616"/>
        <dbReference type="ChEBI" id="CHEBI:31014"/>
        <dbReference type="ChEBI" id="CHEBI:33019"/>
        <dbReference type="ChEBI" id="CHEBI:57287"/>
        <dbReference type="ChEBI" id="CHEBI:65052"/>
        <dbReference type="ChEBI" id="CHEBI:456215"/>
    </reaction>
    <physiologicalReaction direction="left-to-right" evidence="8">
        <dbReference type="Rhea" id="RHEA:33640"/>
    </physiologicalReaction>
</comment>
<dbReference type="Pfam" id="PF00501">
    <property type="entry name" value="AMP-binding"/>
    <property type="match status" value="1"/>
</dbReference>
<evidence type="ECO:0000259" key="10">
    <source>
        <dbReference type="Pfam" id="PF00501"/>
    </source>
</evidence>
<evidence type="ECO:0000256" key="6">
    <source>
        <dbReference type="ARBA" id="ARBA00036527"/>
    </source>
</evidence>
<dbReference type="Pfam" id="PF13193">
    <property type="entry name" value="AMP-binding_C"/>
    <property type="match status" value="1"/>
</dbReference>
<comment type="catalytic activity">
    <reaction evidence="6">
        <text>a very long-chain fatty acid + ATP + CoA = a very long-chain fatty acyl-CoA + AMP + diphosphate</text>
        <dbReference type="Rhea" id="RHEA:54536"/>
        <dbReference type="ChEBI" id="CHEBI:30616"/>
        <dbReference type="ChEBI" id="CHEBI:33019"/>
        <dbReference type="ChEBI" id="CHEBI:57287"/>
        <dbReference type="ChEBI" id="CHEBI:58950"/>
        <dbReference type="ChEBI" id="CHEBI:138261"/>
        <dbReference type="ChEBI" id="CHEBI:456215"/>
    </reaction>
    <physiologicalReaction direction="left-to-right" evidence="6">
        <dbReference type="Rhea" id="RHEA:54537"/>
    </physiologicalReaction>
</comment>
<name>A0A6F9DT91_9ASCI</name>
<reference evidence="12" key="1">
    <citation type="submission" date="2020-04" db="EMBL/GenBank/DDBJ databases">
        <authorList>
            <person name="Neveu A P."/>
        </authorList>
    </citation>
    <scope>NUCLEOTIDE SEQUENCE</scope>
    <source>
        <tissue evidence="12">Whole embryo</tissue>
    </source>
</reference>
<evidence type="ECO:0000256" key="4">
    <source>
        <dbReference type="ARBA" id="ARBA00023098"/>
    </source>
</evidence>
<keyword evidence="3" id="KW-0276">Fatty acid metabolism</keyword>
<dbReference type="Gene3D" id="3.40.50.12780">
    <property type="entry name" value="N-terminal domain of ligase-like"/>
    <property type="match status" value="1"/>
</dbReference>
<keyword evidence="9" id="KW-1133">Transmembrane helix</keyword>
<dbReference type="InterPro" id="IPR025110">
    <property type="entry name" value="AMP-bd_C"/>
</dbReference>
<dbReference type="Gene3D" id="3.30.300.30">
    <property type="match status" value="1"/>
</dbReference>
<evidence type="ECO:0000256" key="5">
    <source>
        <dbReference type="ARBA" id="ARBA00026121"/>
    </source>
</evidence>
<dbReference type="EC" id="6.2.1.3" evidence="5"/>
<dbReference type="InterPro" id="IPR000873">
    <property type="entry name" value="AMP-dep_synth/lig_dom"/>
</dbReference>
<keyword evidence="4" id="KW-0443">Lipid metabolism</keyword>
<dbReference type="GO" id="GO:0005324">
    <property type="term" value="F:long-chain fatty acid transmembrane transporter activity"/>
    <property type="evidence" value="ECO:0007669"/>
    <property type="project" value="TreeGrafter"/>
</dbReference>
<dbReference type="GO" id="GO:0005789">
    <property type="term" value="C:endoplasmic reticulum membrane"/>
    <property type="evidence" value="ECO:0007669"/>
    <property type="project" value="TreeGrafter"/>
</dbReference>
<evidence type="ECO:0000256" key="7">
    <source>
        <dbReference type="ARBA" id="ARBA00041297"/>
    </source>
</evidence>
<keyword evidence="9" id="KW-0472">Membrane</keyword>
<gene>
    <name evidence="12" type="primary">Slc27a2-001</name>
</gene>
<feature type="domain" description="AMP-dependent synthetase/ligase" evidence="10">
    <location>
        <begin position="61"/>
        <end position="381"/>
    </location>
</feature>
<keyword evidence="2" id="KW-0436">Ligase</keyword>
<dbReference type="GO" id="GO:0044539">
    <property type="term" value="P:long-chain fatty acid import into cell"/>
    <property type="evidence" value="ECO:0007669"/>
    <property type="project" value="TreeGrafter"/>
</dbReference>
<feature type="transmembrane region" description="Helical" evidence="9">
    <location>
        <begin position="116"/>
        <end position="134"/>
    </location>
</feature>
<dbReference type="PANTHER" id="PTHR43107">
    <property type="entry name" value="LONG-CHAIN FATTY ACID TRANSPORT PROTEIN"/>
    <property type="match status" value="1"/>
</dbReference>
<evidence type="ECO:0000256" key="9">
    <source>
        <dbReference type="SAM" id="Phobius"/>
    </source>
</evidence>
<evidence type="ECO:0000259" key="11">
    <source>
        <dbReference type="Pfam" id="PF13193"/>
    </source>
</evidence>
<dbReference type="SUPFAM" id="SSF56801">
    <property type="entry name" value="Acetyl-CoA synthetase-like"/>
    <property type="match status" value="1"/>
</dbReference>
<dbReference type="InterPro" id="IPR042099">
    <property type="entry name" value="ANL_N_sf"/>
</dbReference>
<evidence type="ECO:0000256" key="3">
    <source>
        <dbReference type="ARBA" id="ARBA00022832"/>
    </source>
</evidence>
<dbReference type="GO" id="GO:0005886">
    <property type="term" value="C:plasma membrane"/>
    <property type="evidence" value="ECO:0007669"/>
    <property type="project" value="TreeGrafter"/>
</dbReference>
<dbReference type="PANTHER" id="PTHR43107:SF22">
    <property type="entry name" value="VERY LONG-CHAIN ACYL-COA SYNTHETASE"/>
    <property type="match status" value="1"/>
</dbReference>
<dbReference type="InterPro" id="IPR020845">
    <property type="entry name" value="AMP-binding_CS"/>
</dbReference>
<proteinExistence type="evidence at transcript level"/>
<evidence type="ECO:0000313" key="12">
    <source>
        <dbReference type="EMBL" id="CAB3266196.1"/>
    </source>
</evidence>
<evidence type="ECO:0000256" key="2">
    <source>
        <dbReference type="ARBA" id="ARBA00022598"/>
    </source>
</evidence>